<dbReference type="SUPFAM" id="SSF81383">
    <property type="entry name" value="F-box domain"/>
    <property type="match status" value="1"/>
</dbReference>
<accession>E2BEC0</accession>
<dbReference type="PANTHER" id="PTHR13318:SF247">
    <property type="entry name" value="GH16156P"/>
    <property type="match status" value="1"/>
</dbReference>
<dbReference type="InterPro" id="IPR006553">
    <property type="entry name" value="Leu-rich_rpt_Cys-con_subtyp"/>
</dbReference>
<evidence type="ECO:0000313" key="7">
    <source>
        <dbReference type="Proteomes" id="UP000008237"/>
    </source>
</evidence>
<dbReference type="GO" id="GO:0005634">
    <property type="term" value="C:nucleus"/>
    <property type="evidence" value="ECO:0007669"/>
    <property type="project" value="InterPro"/>
</dbReference>
<evidence type="ECO:0000259" key="4">
    <source>
        <dbReference type="PROSITE" id="PS50181"/>
    </source>
</evidence>
<dbReference type="EMBL" id="GL447768">
    <property type="protein sequence ID" value="EFN85965.1"/>
    <property type="molecule type" value="Genomic_DNA"/>
</dbReference>
<feature type="compositionally biased region" description="Low complexity" evidence="3">
    <location>
        <begin position="219"/>
        <end position="287"/>
    </location>
</feature>
<dbReference type="Pfam" id="PF12937">
    <property type="entry name" value="F-box-like"/>
    <property type="match status" value="1"/>
</dbReference>
<dbReference type="InterPro" id="IPR032675">
    <property type="entry name" value="LRR_dom_sf"/>
</dbReference>
<dbReference type="Gene3D" id="3.40.1800.20">
    <property type="match status" value="1"/>
</dbReference>
<dbReference type="Pfam" id="PF05193">
    <property type="entry name" value="Peptidase_M16_C"/>
    <property type="match status" value="1"/>
</dbReference>
<dbReference type="Gene3D" id="3.80.10.10">
    <property type="entry name" value="Ribonuclease Inhibitor"/>
    <property type="match status" value="1"/>
</dbReference>
<name>E2BEC0_HARSA</name>
<dbReference type="GO" id="GO:0019005">
    <property type="term" value="C:SCF ubiquitin ligase complex"/>
    <property type="evidence" value="ECO:0007669"/>
    <property type="project" value="TreeGrafter"/>
</dbReference>
<dbReference type="PROSITE" id="PS50181">
    <property type="entry name" value="FBOX"/>
    <property type="match status" value="1"/>
</dbReference>
<dbReference type="InParanoid" id="E2BEC0"/>
<keyword evidence="2" id="KW-0479">Metal-binding</keyword>
<feature type="domain" description="F-box" evidence="4">
    <location>
        <begin position="462"/>
        <end position="508"/>
    </location>
</feature>
<keyword evidence="2" id="KW-0862">Zinc</keyword>
<dbReference type="InterPro" id="IPR007863">
    <property type="entry name" value="Peptidase_M16_C"/>
</dbReference>
<organism evidence="7">
    <name type="scientific">Harpegnathos saltator</name>
    <name type="common">Jerdon's jumping ant</name>
    <dbReference type="NCBI Taxonomy" id="610380"/>
    <lineage>
        <taxon>Eukaryota</taxon>
        <taxon>Metazoa</taxon>
        <taxon>Ecdysozoa</taxon>
        <taxon>Arthropoda</taxon>
        <taxon>Hexapoda</taxon>
        <taxon>Insecta</taxon>
        <taxon>Pterygota</taxon>
        <taxon>Neoptera</taxon>
        <taxon>Endopterygota</taxon>
        <taxon>Hymenoptera</taxon>
        <taxon>Apocrita</taxon>
        <taxon>Aculeata</taxon>
        <taxon>Formicoidea</taxon>
        <taxon>Formicidae</taxon>
        <taxon>Ponerinae</taxon>
        <taxon>Ponerini</taxon>
        <taxon>Harpegnathos</taxon>
    </lineage>
</organism>
<feature type="compositionally biased region" description="Low complexity" evidence="3">
    <location>
        <begin position="298"/>
        <end position="313"/>
    </location>
</feature>
<proteinExistence type="predicted"/>
<dbReference type="PROSITE" id="PS51915">
    <property type="entry name" value="ZAD"/>
    <property type="match status" value="1"/>
</dbReference>
<feature type="binding site" evidence="2">
    <location>
        <position position="13"/>
    </location>
    <ligand>
        <name>Zn(2+)</name>
        <dbReference type="ChEBI" id="CHEBI:29105"/>
    </ligand>
</feature>
<dbReference type="GO" id="GO:0031146">
    <property type="term" value="P:SCF-dependent proteasomal ubiquitin-dependent protein catabolic process"/>
    <property type="evidence" value="ECO:0007669"/>
    <property type="project" value="TreeGrafter"/>
</dbReference>
<dbReference type="Gene3D" id="1.20.1280.50">
    <property type="match status" value="1"/>
</dbReference>
<evidence type="ECO:0000256" key="3">
    <source>
        <dbReference type="SAM" id="MobiDB-lite"/>
    </source>
</evidence>
<dbReference type="AlphaFoldDB" id="E2BEC0"/>
<feature type="binding site" evidence="2">
    <location>
        <position position="16"/>
    </location>
    <ligand>
        <name>Zn(2+)</name>
        <dbReference type="ChEBI" id="CHEBI:29105"/>
    </ligand>
</feature>
<dbReference type="PANTHER" id="PTHR13318">
    <property type="entry name" value="PARTNER OF PAIRED, ISOFORM B-RELATED"/>
    <property type="match status" value="1"/>
</dbReference>
<feature type="region of interest" description="Disordered" evidence="3">
    <location>
        <begin position="428"/>
        <end position="449"/>
    </location>
</feature>
<feature type="region of interest" description="Disordered" evidence="3">
    <location>
        <begin position="197"/>
        <end position="326"/>
    </location>
</feature>
<dbReference type="OrthoDB" id="654211at2759"/>
<keyword evidence="1" id="KW-0833">Ubl conjugation pathway</keyword>
<dbReference type="InterPro" id="IPR036047">
    <property type="entry name" value="F-box-like_dom_sf"/>
</dbReference>
<evidence type="ECO:0000256" key="1">
    <source>
        <dbReference type="ARBA" id="ARBA00022786"/>
    </source>
</evidence>
<dbReference type="Pfam" id="PF07776">
    <property type="entry name" value="zf-AD"/>
    <property type="match status" value="1"/>
</dbReference>
<dbReference type="InterPro" id="IPR012934">
    <property type="entry name" value="Znf_AD"/>
</dbReference>
<dbReference type="SUPFAM" id="SSF57716">
    <property type="entry name" value="Glucocorticoid receptor-like (DNA-binding domain)"/>
    <property type="match status" value="1"/>
</dbReference>
<dbReference type="Proteomes" id="UP000008237">
    <property type="component" value="Unassembled WGS sequence"/>
</dbReference>
<evidence type="ECO:0000313" key="6">
    <source>
        <dbReference type="EMBL" id="EFN85965.1"/>
    </source>
</evidence>
<keyword evidence="2" id="KW-0863">Zinc-finger</keyword>
<reference evidence="6 7" key="1">
    <citation type="journal article" date="2010" name="Science">
        <title>Genomic comparison of the ants Camponotus floridanus and Harpegnathos saltator.</title>
        <authorList>
            <person name="Bonasio R."/>
            <person name="Zhang G."/>
            <person name="Ye C."/>
            <person name="Mutti N.S."/>
            <person name="Fang X."/>
            <person name="Qin N."/>
            <person name="Donahue G."/>
            <person name="Yang P."/>
            <person name="Li Q."/>
            <person name="Li C."/>
            <person name="Zhang P."/>
            <person name="Huang Z."/>
            <person name="Berger S.L."/>
            <person name="Reinberg D."/>
            <person name="Wang J."/>
            <person name="Liebig J."/>
        </authorList>
    </citation>
    <scope>NUCLEOTIDE SEQUENCE [LARGE SCALE GENOMIC DNA]</scope>
    <source>
        <strain evidence="6 7">R22 G/1</strain>
    </source>
</reference>
<keyword evidence="7" id="KW-1185">Reference proteome</keyword>
<sequence>MSGYRKVNYYELCRLCTSSEGNMMNIFRDEGRRRQLQTKIQTYLPIQVMEEDSLPKIVCHECVKKLESFIEFRETVVNAEGMLESYFTSLRFSEDFLKEGKVYVKNTEKERPSTPEDEVLKSIEKVPTPGGSQVINNEQQIQHQQSVVVGNINTSNIQIIGGIQARVQQYKCAMQMQSGSMTAAVVETTAEAHYNYQQQTSQVSPQQSNEAQNQIGGDQQNQPPVIQQQTQNQIQNHNQINQQVQSQRPISQQLSQPAQLPQQQNQGQVSQQQDQSQISQQLQQLQRQQHEFEKQHRQLQQLEKQQTQIGTQQEFPVKQETPAVHQNNNIVLKTETDMEPTQQIQNIQSEVQKDESPDPNVQTYTAVQAAPEVFLNLGFKESPMTPTVRDDEKDFKEYAKASPEDGMSRNSIDQIREFLRLRCKRKLKMKRSKSLSPEPSSSRDTKRVRLEETTEINDITSCPHILDFSDDVLLNILKYLNPQDLLAVSLCCQRFAQVAQDRTLWRKVDFRSKPMLLDDLKQYMKFLQPMTTSLSIRGNLFSGKDSALAQNFFNKIRTLCNQLKELIIEEYYINGDKIQVTDFPPTIEKLSLEGCKMNYLQSTRSYFFKMDLHMPNLSCLILSNCQWFTPHSLLVISKIPKLKELRLNSCHRLGECLAYASLATRFGFKTLEILDLRDTALGDSEVGCFSSTKTLTHLYLECPYTLRNEESPEIVQAEIVQPEIVQQRQQRQALQPIYRDGILDQYLVPVDDGISFDNYNLQRCLISDRAICALGSDTCDRRVINNYPHGMMILEEDKRIFNNPNLKTLVVRNYPRVTNSSLIHLAINAPSLEYLDVTGTSVTRAGAELRFRDDDEELGYVAIGFEGPTFSKSEDRYAFEVAKEIIGTWDMTHGGANHNAPYLAHSAFNTNMCYSYKSFILDYACNSIWGCYFVCNKLKLDVCTS</sequence>
<dbReference type="SUPFAM" id="SSF52047">
    <property type="entry name" value="RNI-like"/>
    <property type="match status" value="1"/>
</dbReference>
<feature type="compositionally biased region" description="Polar residues" evidence="3">
    <location>
        <begin position="209"/>
        <end position="218"/>
    </location>
</feature>
<dbReference type="InterPro" id="IPR001810">
    <property type="entry name" value="F-box_dom"/>
</dbReference>
<feature type="compositionally biased region" description="Low complexity" evidence="3">
    <location>
        <begin position="197"/>
        <end position="208"/>
    </location>
</feature>
<dbReference type="Gene3D" id="3.30.830.10">
    <property type="entry name" value="Metalloenzyme, LuxS/M16 peptidase-like"/>
    <property type="match status" value="1"/>
</dbReference>
<gene>
    <name evidence="6" type="ORF">EAI_07890</name>
</gene>
<feature type="binding site" evidence="2">
    <location>
        <position position="59"/>
    </location>
    <ligand>
        <name>Zn(2+)</name>
        <dbReference type="ChEBI" id="CHEBI:29105"/>
    </ligand>
</feature>
<protein>
    <submittedName>
        <fullName evidence="6">Cytochrome b-c1 complex subunit 1, mitochondrial</fullName>
    </submittedName>
</protein>
<feature type="binding site" evidence="2">
    <location>
        <position position="62"/>
    </location>
    <ligand>
        <name>Zn(2+)</name>
        <dbReference type="ChEBI" id="CHEBI:29105"/>
    </ligand>
</feature>
<dbReference type="SMART" id="SM00367">
    <property type="entry name" value="LRR_CC"/>
    <property type="match status" value="2"/>
</dbReference>
<dbReference type="SMART" id="SM00256">
    <property type="entry name" value="FBOX"/>
    <property type="match status" value="1"/>
</dbReference>
<dbReference type="GO" id="GO:0008270">
    <property type="term" value="F:zinc ion binding"/>
    <property type="evidence" value="ECO:0007669"/>
    <property type="project" value="UniProtKB-UniRule"/>
</dbReference>
<dbReference type="SMART" id="SM00868">
    <property type="entry name" value="zf-AD"/>
    <property type="match status" value="1"/>
</dbReference>
<evidence type="ECO:0000259" key="5">
    <source>
        <dbReference type="PROSITE" id="PS51915"/>
    </source>
</evidence>
<feature type="domain" description="ZAD" evidence="5">
    <location>
        <begin position="11"/>
        <end position="86"/>
    </location>
</feature>
<dbReference type="STRING" id="610380.E2BEC0"/>
<evidence type="ECO:0000256" key="2">
    <source>
        <dbReference type="PROSITE-ProRule" id="PRU01263"/>
    </source>
</evidence>